<evidence type="ECO:0000313" key="1">
    <source>
        <dbReference type="EMBL" id="NYE09563.1"/>
    </source>
</evidence>
<dbReference type="SUPFAM" id="SSF52540">
    <property type="entry name" value="P-loop containing nucleoside triphosphate hydrolases"/>
    <property type="match status" value="1"/>
</dbReference>
<sequence length="284" mass="32819">MINTKLILIEGLPGSGKSTTAEMTNEILKEWNVDTRLFLEGNVEHPADYEGGSYFSKTDFAKLLEQYHNVQPILVKHAIERCGGFVLPQYKLKEELNETMVSDSFWEVIWNHDLYELPLEKNIELITDKWQRFVEQAMTGNQTFIFECCFIQNPVTVGMIKYGASQEVVMNYVKQLAEIIEPLNPILLYVEQQDLPRSFKKAVQERPKEWSNGFMDYYTHQGYGKIHGVEGIEGTIDVLEARKQFESSIFNALTIKKVKIDNTQFNKDSHKNRIMDVVMNGVSF</sequence>
<dbReference type="EMBL" id="JACCBX010000024">
    <property type="protein sequence ID" value="NYE09563.1"/>
    <property type="molecule type" value="Genomic_DNA"/>
</dbReference>
<accession>A0A852TL89</accession>
<reference evidence="2" key="2">
    <citation type="submission" date="2020-08" db="EMBL/GenBank/DDBJ databases">
        <title>The Agave Microbiome: Exploring the role of microbial communities in plant adaptations to desert environments.</title>
        <authorList>
            <person name="Partida-Martinez L.P."/>
        </authorList>
    </citation>
    <scope>NUCLEOTIDE SEQUENCE [LARGE SCALE GENOMIC DNA]</scope>
    <source>
        <strain evidence="2">AT2.8</strain>
    </source>
</reference>
<protein>
    <submittedName>
        <fullName evidence="1">Energy-coupling factor transporter ATP-binding protein EcfA2</fullName>
    </submittedName>
</protein>
<dbReference type="Proteomes" id="UP000548423">
    <property type="component" value="Unassembled WGS sequence"/>
</dbReference>
<dbReference type="InterPro" id="IPR027417">
    <property type="entry name" value="P-loop_NTPase"/>
</dbReference>
<dbReference type="NCBIfam" id="NF005250">
    <property type="entry name" value="PRK06761.1"/>
    <property type="match status" value="1"/>
</dbReference>
<organism evidence="1 2">
    <name type="scientific">Neobacillus niacini</name>
    <dbReference type="NCBI Taxonomy" id="86668"/>
    <lineage>
        <taxon>Bacteria</taxon>
        <taxon>Bacillati</taxon>
        <taxon>Bacillota</taxon>
        <taxon>Bacilli</taxon>
        <taxon>Bacillales</taxon>
        <taxon>Bacillaceae</taxon>
        <taxon>Neobacillus</taxon>
    </lineage>
</organism>
<comment type="caution">
    <text evidence="1">The sequence shown here is derived from an EMBL/GenBank/DDBJ whole genome shotgun (WGS) entry which is preliminary data.</text>
</comment>
<dbReference type="Gene3D" id="3.40.50.300">
    <property type="entry name" value="P-loop containing nucleotide triphosphate hydrolases"/>
    <property type="match status" value="1"/>
</dbReference>
<gene>
    <name evidence="1" type="ORF">F4694_006465</name>
</gene>
<proteinExistence type="predicted"/>
<keyword evidence="1" id="KW-0547">Nucleotide-binding</keyword>
<dbReference type="GO" id="GO:0005524">
    <property type="term" value="F:ATP binding"/>
    <property type="evidence" value="ECO:0007669"/>
    <property type="project" value="UniProtKB-KW"/>
</dbReference>
<dbReference type="AlphaFoldDB" id="A0A852TL89"/>
<reference evidence="2" key="1">
    <citation type="submission" date="2020-07" db="EMBL/GenBank/DDBJ databases">
        <authorList>
            <person name="Partida-Martinez L."/>
            <person name="Huntemann M."/>
            <person name="Clum A."/>
            <person name="Wang J."/>
            <person name="Palaniappan K."/>
            <person name="Ritter S."/>
            <person name="Chen I.-M."/>
            <person name="Stamatis D."/>
            <person name="Reddy T."/>
            <person name="O'Malley R."/>
            <person name="Daum C."/>
            <person name="Shapiro N."/>
            <person name="Ivanova N."/>
            <person name="Kyrpides N."/>
            <person name="Woyke T."/>
        </authorList>
    </citation>
    <scope>NUCLEOTIDE SEQUENCE [LARGE SCALE GENOMIC DNA]</scope>
    <source>
        <strain evidence="2">AT2.8</strain>
    </source>
</reference>
<name>A0A852TL89_9BACI</name>
<keyword evidence="1" id="KW-0067">ATP-binding</keyword>
<evidence type="ECO:0000313" key="2">
    <source>
        <dbReference type="Proteomes" id="UP000548423"/>
    </source>
</evidence>